<dbReference type="PANTHER" id="PTHR13710">
    <property type="entry name" value="DNA HELICASE RECQ FAMILY MEMBER"/>
    <property type="match status" value="1"/>
</dbReference>
<keyword evidence="11" id="KW-1185">Reference proteome</keyword>
<dbReference type="SMART" id="SM00487">
    <property type="entry name" value="DEXDc"/>
    <property type="match status" value="1"/>
</dbReference>
<dbReference type="Pfam" id="PF16124">
    <property type="entry name" value="RecQ_Zn_bind"/>
    <property type="match status" value="1"/>
</dbReference>
<dbReference type="FunFam" id="3.40.50.300:FF:002143">
    <property type="entry name" value="ATP-dependent DNA helicase RecQ"/>
    <property type="match status" value="1"/>
</dbReference>
<dbReference type="SMART" id="SM00490">
    <property type="entry name" value="HELICc"/>
    <property type="match status" value="1"/>
</dbReference>
<dbReference type="InterPro" id="IPR011545">
    <property type="entry name" value="DEAD/DEAH_box_helicase_dom"/>
</dbReference>
<dbReference type="InterPro" id="IPR014013">
    <property type="entry name" value="Helic_SF1/SF2_ATP-bd_DinG/Rad3"/>
</dbReference>
<dbReference type="GO" id="GO:0009378">
    <property type="term" value="F:four-way junction helicase activity"/>
    <property type="evidence" value="ECO:0007669"/>
    <property type="project" value="TreeGrafter"/>
</dbReference>
<keyword evidence="1" id="KW-0547">Nucleotide-binding</keyword>
<dbReference type="GO" id="GO:0016787">
    <property type="term" value="F:hydrolase activity"/>
    <property type="evidence" value="ECO:0007669"/>
    <property type="project" value="UniProtKB-KW"/>
</dbReference>
<dbReference type="Gene3D" id="3.40.190.10">
    <property type="entry name" value="Periplasmic binding protein-like II"/>
    <property type="match status" value="2"/>
</dbReference>
<organism evidence="10 11">
    <name type="scientific">Leptospira fainei serovar Hurstbridge str. BUT 6</name>
    <dbReference type="NCBI Taxonomy" id="1193011"/>
    <lineage>
        <taxon>Bacteria</taxon>
        <taxon>Pseudomonadati</taxon>
        <taxon>Spirochaetota</taxon>
        <taxon>Spirochaetia</taxon>
        <taxon>Leptospirales</taxon>
        <taxon>Leptospiraceae</taxon>
        <taxon>Leptospira</taxon>
    </lineage>
</organism>
<dbReference type="GO" id="GO:0006281">
    <property type="term" value="P:DNA repair"/>
    <property type="evidence" value="ECO:0007669"/>
    <property type="project" value="TreeGrafter"/>
</dbReference>
<feature type="domain" description="Helicase C-terminal" evidence="9">
    <location>
        <begin position="453"/>
        <end position="599"/>
    </location>
</feature>
<evidence type="ECO:0000259" key="7">
    <source>
        <dbReference type="PROSITE" id="PS51192"/>
    </source>
</evidence>
<evidence type="ECO:0000256" key="5">
    <source>
        <dbReference type="ARBA" id="ARBA00044535"/>
    </source>
</evidence>
<evidence type="ECO:0000256" key="3">
    <source>
        <dbReference type="ARBA" id="ARBA00022806"/>
    </source>
</evidence>
<dbReference type="InterPro" id="IPR004589">
    <property type="entry name" value="DNA_helicase_ATP-dep_RecQ"/>
</dbReference>
<dbReference type="AlphaFoldDB" id="S3VYA3"/>
<dbReference type="CDD" id="cd17920">
    <property type="entry name" value="DEXHc_RecQ"/>
    <property type="match status" value="1"/>
</dbReference>
<dbReference type="GO" id="GO:0003676">
    <property type="term" value="F:nucleic acid binding"/>
    <property type="evidence" value="ECO:0007669"/>
    <property type="project" value="InterPro"/>
</dbReference>
<evidence type="ECO:0000256" key="2">
    <source>
        <dbReference type="ARBA" id="ARBA00022801"/>
    </source>
</evidence>
<evidence type="ECO:0000259" key="9">
    <source>
        <dbReference type="PROSITE" id="PS51194"/>
    </source>
</evidence>
<dbReference type="SUPFAM" id="SSF53850">
    <property type="entry name" value="Periplasmic binding protein-like II"/>
    <property type="match status" value="1"/>
</dbReference>
<sequence>MASQEKKGSELILVGYGVAKPVFAKIIPAFKTYWKEKTGEEITIKNLTVHPAPRLKRSSVDERRISYRRTCKYTWWKKTLSIRIGAKKLPNHSSPVSSVIVLAVREGNPKKILSWSDVSKNSVEVVDSLVDLLPAVIAGIAWNMKGEELLQKGIFRQDLPGEGLFVAIERVTEKELPLDISERFVISKRTHPKVSATYITARQIDDFKVWTSPIFSERRIDQRLVESGLRDIVTVMPSISALKQLFGISEFRSTQEKIIRDIVSGRHCLVVMPTGMGKSICYQMPALILDGLAIVISPLIALMQDQTGKLKQLGIEAEFINSSLSKSERIQRYENIKKGLYKILYVSPERFRKPEFINSLQTRKISLLAIDEAHCISQWGHDFRPDYTKISEFRDVLHNPVTIALTATATREIQSDIIRQIGLSESEIRIYNEGICRPNLFLDVKTFFDEPSKSEAILDLLKEKSGNTIVYFNLIKNLEKFAEKLDLKKIPYKFYHGQLPPDQRRKIQNQFLKSEDSLLLATNAFGMGVDKPNIRTIVHAELPSSLEAYYQEIGRAGRDGNPSDCHLFYNQDDLAVLMDFIEWQNPDESFILRTFQILRQLGDRLSSISYEELQAKVVHKNRGDHRLQTVLNLLERHGVTSGELERNSLRIERELPVELLSKELREERKKASLTRLYQMLQYLKSEKCRREFVYEYFGANLPNCNNCDICKNKGHDF</sequence>
<protein>
    <recommendedName>
        <fullName evidence="5">ATP-dependent DNA helicase RecQ</fullName>
    </recommendedName>
    <alternativeName>
        <fullName evidence="6">DNA 3'-5' helicase RecQ</fullName>
    </alternativeName>
</protein>
<proteinExistence type="predicted"/>
<dbReference type="FunFam" id="3.40.50.300:FF:001363">
    <property type="entry name" value="ATP-dependent DNA helicase RecQ"/>
    <property type="match status" value="1"/>
</dbReference>
<evidence type="ECO:0000259" key="8">
    <source>
        <dbReference type="PROSITE" id="PS51193"/>
    </source>
</evidence>
<dbReference type="SUPFAM" id="SSF52540">
    <property type="entry name" value="P-loop containing nucleoside triphosphate hydrolases"/>
    <property type="match status" value="1"/>
</dbReference>
<dbReference type="PANTHER" id="PTHR13710:SF150">
    <property type="entry name" value="ATP-DEPENDENT DNA HELICASE RECQ"/>
    <property type="match status" value="1"/>
</dbReference>
<dbReference type="STRING" id="1193011.LEP1GSC058_4045"/>
<feature type="domain" description="Helicase ATP-binding" evidence="8">
    <location>
        <begin position="230"/>
        <end position="523"/>
    </location>
</feature>
<dbReference type="PROSITE" id="PS51194">
    <property type="entry name" value="HELICASE_CTER"/>
    <property type="match status" value="1"/>
</dbReference>
<dbReference type="InterPro" id="IPR027417">
    <property type="entry name" value="P-loop_NTPase"/>
</dbReference>
<feature type="domain" description="Helicase ATP-binding" evidence="7">
    <location>
        <begin position="259"/>
        <end position="427"/>
    </location>
</feature>
<evidence type="ECO:0000256" key="6">
    <source>
        <dbReference type="ARBA" id="ARBA00044550"/>
    </source>
</evidence>
<dbReference type="NCBIfam" id="TIGR00614">
    <property type="entry name" value="recQ_fam"/>
    <property type="match status" value="1"/>
</dbReference>
<keyword evidence="4" id="KW-0067">ATP-binding</keyword>
<name>S3VYA3_9LEPT</name>
<evidence type="ECO:0000256" key="1">
    <source>
        <dbReference type="ARBA" id="ARBA00022741"/>
    </source>
</evidence>
<comment type="caution">
    <text evidence="10">The sequence shown here is derived from an EMBL/GenBank/DDBJ whole genome shotgun (WGS) entry which is preliminary data.</text>
</comment>
<dbReference type="InterPro" id="IPR032284">
    <property type="entry name" value="RecQ_Zn-bd"/>
</dbReference>
<dbReference type="Proteomes" id="UP000014540">
    <property type="component" value="Unassembled WGS sequence"/>
</dbReference>
<keyword evidence="3 10" id="KW-0347">Helicase</keyword>
<dbReference type="GO" id="GO:0005524">
    <property type="term" value="F:ATP binding"/>
    <property type="evidence" value="ECO:0007669"/>
    <property type="project" value="UniProtKB-KW"/>
</dbReference>
<dbReference type="Pfam" id="PF00271">
    <property type="entry name" value="Helicase_C"/>
    <property type="match status" value="1"/>
</dbReference>
<dbReference type="PROSITE" id="PS51193">
    <property type="entry name" value="HELICASE_ATP_BIND_2"/>
    <property type="match status" value="1"/>
</dbReference>
<dbReference type="GO" id="GO:0043138">
    <property type="term" value="F:3'-5' DNA helicase activity"/>
    <property type="evidence" value="ECO:0007669"/>
    <property type="project" value="TreeGrafter"/>
</dbReference>
<accession>S3VYA3</accession>
<reference evidence="10" key="1">
    <citation type="submission" date="2013-04" db="EMBL/GenBank/DDBJ databases">
        <authorList>
            <person name="Harkins D.M."/>
            <person name="Durkin A.S."/>
            <person name="Selengut J.D."/>
            <person name="Sanka R."/>
            <person name="DePew J."/>
            <person name="Purushe J."/>
            <person name="Ahmed A."/>
            <person name="van der Linden H."/>
            <person name="Goris M.G.A."/>
            <person name="Hartskeerl R.A."/>
            <person name="Vinetz J.M."/>
            <person name="Sutton G.G."/>
            <person name="Nelson W.C."/>
            <person name="Fouts D.E."/>
        </authorList>
    </citation>
    <scope>NUCLEOTIDE SEQUENCE [LARGE SCALE GENOMIC DNA]</scope>
    <source>
        <strain evidence="10">BUT 6</strain>
    </source>
</reference>
<dbReference type="EMBL" id="AKWZ02000010">
    <property type="protein sequence ID" value="EPG73102.1"/>
    <property type="molecule type" value="Genomic_DNA"/>
</dbReference>
<dbReference type="InterPro" id="IPR014001">
    <property type="entry name" value="Helicase_ATP-bd"/>
</dbReference>
<dbReference type="PROSITE" id="PS51192">
    <property type="entry name" value="HELICASE_ATP_BIND_1"/>
    <property type="match status" value="1"/>
</dbReference>
<dbReference type="Pfam" id="PF00270">
    <property type="entry name" value="DEAD"/>
    <property type="match status" value="1"/>
</dbReference>
<dbReference type="GO" id="GO:0006310">
    <property type="term" value="P:DNA recombination"/>
    <property type="evidence" value="ECO:0007669"/>
    <property type="project" value="InterPro"/>
</dbReference>
<evidence type="ECO:0000256" key="4">
    <source>
        <dbReference type="ARBA" id="ARBA00022840"/>
    </source>
</evidence>
<dbReference type="GO" id="GO:0005694">
    <property type="term" value="C:chromosome"/>
    <property type="evidence" value="ECO:0007669"/>
    <property type="project" value="TreeGrafter"/>
</dbReference>
<dbReference type="GO" id="GO:0005737">
    <property type="term" value="C:cytoplasm"/>
    <property type="evidence" value="ECO:0007669"/>
    <property type="project" value="TreeGrafter"/>
</dbReference>
<keyword evidence="2" id="KW-0378">Hydrolase</keyword>
<evidence type="ECO:0000313" key="11">
    <source>
        <dbReference type="Proteomes" id="UP000014540"/>
    </source>
</evidence>
<evidence type="ECO:0000313" key="10">
    <source>
        <dbReference type="EMBL" id="EPG73102.1"/>
    </source>
</evidence>
<dbReference type="InterPro" id="IPR001650">
    <property type="entry name" value="Helicase_C-like"/>
</dbReference>
<gene>
    <name evidence="10" type="ORF">LEP1GSC058_4045</name>
</gene>
<dbReference type="Gene3D" id="3.40.50.300">
    <property type="entry name" value="P-loop containing nucleotide triphosphate hydrolases"/>
    <property type="match status" value="2"/>
</dbReference>